<dbReference type="InterPro" id="IPR006179">
    <property type="entry name" value="5_nucleotidase/apyrase"/>
</dbReference>
<dbReference type="Gene3D" id="3.60.21.10">
    <property type="match status" value="1"/>
</dbReference>
<dbReference type="SUPFAM" id="SSF56300">
    <property type="entry name" value="Metallo-dependent phosphatases"/>
    <property type="match status" value="1"/>
</dbReference>
<name>A0A381N6M2_9ZZZZ</name>
<gene>
    <name evidence="1" type="ORF">METZ01_LOCUS2568</name>
</gene>
<dbReference type="PANTHER" id="PTHR11575:SF24">
    <property type="entry name" value="5'-NUCLEOTIDASE"/>
    <property type="match status" value="1"/>
</dbReference>
<accession>A0A381N6M2</accession>
<evidence type="ECO:0008006" key="2">
    <source>
        <dbReference type="Google" id="ProtNLM"/>
    </source>
</evidence>
<dbReference type="EMBL" id="UINC01000132">
    <property type="protein sequence ID" value="SUZ49714.1"/>
    <property type="molecule type" value="Genomic_DNA"/>
</dbReference>
<dbReference type="GO" id="GO:0030288">
    <property type="term" value="C:outer membrane-bounded periplasmic space"/>
    <property type="evidence" value="ECO:0007669"/>
    <property type="project" value="TreeGrafter"/>
</dbReference>
<protein>
    <recommendedName>
        <fullName evidence="2">Calcineurin-like phosphoesterase domain-containing protein</fullName>
    </recommendedName>
</protein>
<reference evidence="1" key="1">
    <citation type="submission" date="2018-05" db="EMBL/GenBank/DDBJ databases">
        <authorList>
            <person name="Lanie J.A."/>
            <person name="Ng W.-L."/>
            <person name="Kazmierczak K.M."/>
            <person name="Andrzejewski T.M."/>
            <person name="Davidsen T.M."/>
            <person name="Wayne K.J."/>
            <person name="Tettelin H."/>
            <person name="Glass J.I."/>
            <person name="Rusch D."/>
            <person name="Podicherti R."/>
            <person name="Tsui H.-C.T."/>
            <person name="Winkler M.E."/>
        </authorList>
    </citation>
    <scope>NUCLEOTIDE SEQUENCE</scope>
</reference>
<dbReference type="PANTHER" id="PTHR11575">
    <property type="entry name" value="5'-NUCLEOTIDASE-RELATED"/>
    <property type="match status" value="1"/>
</dbReference>
<dbReference type="AlphaFoldDB" id="A0A381N6M2"/>
<dbReference type="GO" id="GO:0009166">
    <property type="term" value="P:nucleotide catabolic process"/>
    <property type="evidence" value="ECO:0007669"/>
    <property type="project" value="InterPro"/>
</dbReference>
<sequence length="349" mass="39396">LVSDNMWKKKIFLFAISFIISFSCDEKNVVSGGFSFLVTGNVQGELYPKKMLRGSLGGLARRSTYINKARMNISPIILDAGNLFADNANSTALIKCYNEIGYDAFNVGVEDLSIKDDIKRIEKLADFPFISSNIMDKKSGKLAFKPYMIIKKNGFKIGIIGLSNNNKHNTKYTITDPVSAGQKMLKTLAKKTRYQAVMFNGSYEQSIQLKETLKEADFIFVSGHKEIPRKTRTYGNGAFIYNVGEYGQSIVSIEINIGHVDSSLKDISMLLEREKFIDETLELLHGGASISLEEMYSGNYNMTERIKRIKLELQLTREELEKAVNTVEFDFIPLSDFINEDEKIKSIIN</sequence>
<dbReference type="InterPro" id="IPR029052">
    <property type="entry name" value="Metallo-depent_PP-like"/>
</dbReference>
<evidence type="ECO:0000313" key="1">
    <source>
        <dbReference type="EMBL" id="SUZ49714.1"/>
    </source>
</evidence>
<feature type="non-terminal residue" evidence="1">
    <location>
        <position position="349"/>
    </location>
</feature>
<organism evidence="1">
    <name type="scientific">marine metagenome</name>
    <dbReference type="NCBI Taxonomy" id="408172"/>
    <lineage>
        <taxon>unclassified sequences</taxon>
        <taxon>metagenomes</taxon>
        <taxon>ecological metagenomes</taxon>
    </lineage>
</organism>
<dbReference type="GO" id="GO:0016787">
    <property type="term" value="F:hydrolase activity"/>
    <property type="evidence" value="ECO:0007669"/>
    <property type="project" value="InterPro"/>
</dbReference>
<proteinExistence type="predicted"/>
<feature type="non-terminal residue" evidence="1">
    <location>
        <position position="1"/>
    </location>
</feature>